<evidence type="ECO:0000313" key="2">
    <source>
        <dbReference type="Proteomes" id="UP001058120"/>
    </source>
</evidence>
<proteinExistence type="predicted"/>
<dbReference type="EMBL" id="CP065938">
    <property type="protein sequence ID" value="UWX05278.1"/>
    <property type="molecule type" value="Genomic_DNA"/>
</dbReference>
<accession>A0ABY5XZW4</accession>
<organism evidence="1 2">
    <name type="scientific">Taurinivorans muris</name>
    <dbReference type="NCBI Taxonomy" id="2787751"/>
    <lineage>
        <taxon>Bacteria</taxon>
        <taxon>Pseudomonadati</taxon>
        <taxon>Thermodesulfobacteriota</taxon>
        <taxon>Desulfovibrionia</taxon>
        <taxon>Desulfovibrionales</taxon>
        <taxon>Desulfovibrionaceae</taxon>
        <taxon>Taurinivorans</taxon>
    </lineage>
</organism>
<dbReference type="Proteomes" id="UP001058120">
    <property type="component" value="Chromosome"/>
</dbReference>
<keyword evidence="2" id="KW-1185">Reference proteome</keyword>
<sequence>MSSSCVNCGACCRKGGPALHTKDAYLFEENILQIQDVVTIRAGELVRDDMKNRLVPLPAELVKLAPAKNARPDDWTCRFLTSNNRCFLHGKHPAECRAFYCKEPEALMQLSNEPRLEREKICEIINAPGYWTELIKTHEEAVGYEELGPWALKIDEDSDARQKFLEKVEFDRSFRELVVEKKAAPEEALPFLFGRPLLQTMIMFKLEARPVENGFNIVKMPD</sequence>
<gene>
    <name evidence="1" type="ORF">JBF11_07425</name>
</gene>
<name>A0ABY5XZW4_9BACT</name>
<dbReference type="Pfam" id="PF03692">
    <property type="entry name" value="CxxCxxCC"/>
    <property type="match status" value="1"/>
</dbReference>
<evidence type="ECO:0000313" key="1">
    <source>
        <dbReference type="EMBL" id="UWX05278.1"/>
    </source>
</evidence>
<protein>
    <submittedName>
        <fullName evidence="1">YkgJ family cysteine cluster protein</fullName>
    </submittedName>
</protein>
<reference evidence="1" key="1">
    <citation type="submission" date="2020-12" db="EMBL/GenBank/DDBJ databases">
        <title>Taurinivorans muris gen. nov., sp. nov., fundamental and realized metabolic niche of a ubiquitous sulfidogenic bacterium in the murine intestine.</title>
        <authorList>
            <person name="Ye H."/>
            <person name="Hanson B.T."/>
            <person name="Loy A."/>
        </authorList>
    </citation>
    <scope>NUCLEOTIDE SEQUENCE</scope>
    <source>
        <strain evidence="1">LT0009</strain>
    </source>
</reference>
<dbReference type="RefSeq" id="WP_334314850.1">
    <property type="nucleotide sequence ID" value="NZ_CP065938.1"/>
</dbReference>
<dbReference type="InterPro" id="IPR005358">
    <property type="entry name" value="Puta_zinc/iron-chelating_dom"/>
</dbReference>